<dbReference type="Pfam" id="PF00378">
    <property type="entry name" value="ECH_1"/>
    <property type="match status" value="1"/>
</dbReference>
<accession>A0A2T7G5X6</accession>
<evidence type="ECO:0008006" key="6">
    <source>
        <dbReference type="Google" id="ProtNLM"/>
    </source>
</evidence>
<proteinExistence type="inferred from homology"/>
<dbReference type="GO" id="GO:0016836">
    <property type="term" value="F:hydro-lyase activity"/>
    <property type="evidence" value="ECO:0007669"/>
    <property type="project" value="UniProtKB-ARBA"/>
</dbReference>
<dbReference type="InterPro" id="IPR018376">
    <property type="entry name" value="Enoyl-CoA_hyd/isom_CS"/>
</dbReference>
<dbReference type="Proteomes" id="UP000244446">
    <property type="component" value="Unassembled WGS sequence"/>
</dbReference>
<dbReference type="RefSeq" id="WP_108692444.1">
    <property type="nucleotide sequence ID" value="NZ_QCYH01000006.1"/>
</dbReference>
<evidence type="ECO:0000256" key="3">
    <source>
        <dbReference type="RuleBase" id="RU003707"/>
    </source>
</evidence>
<sequence>MSSIHSHSGNLVRFDQRGAVGVVTLCRLDARNALSVPMLEQLARIMALCDAARDVRCIVLTGGDTVFSAGADIDVLSGHTAATYPDSVNRRAFDAIRAIRTPVVAAVAGYCLGGGCEIALGCDLIVASDTAQFSQPEINLGFIPGAGGTQLWAPRAGQGAQARAALTGDMLDAFAARRAGIADIVVPTAALAAASLELAQQIAAKAPLATRAAKAAMRAPWGAPLNAALEQEVALMSGLLASADAGEGIAAFLEKRKPRFEGR</sequence>
<dbReference type="CDD" id="cd06558">
    <property type="entry name" value="crotonase-like"/>
    <property type="match status" value="1"/>
</dbReference>
<dbReference type="Gene3D" id="3.90.226.10">
    <property type="entry name" value="2-enoyl-CoA Hydratase, Chain A, domain 1"/>
    <property type="match status" value="1"/>
</dbReference>
<dbReference type="FunFam" id="1.10.12.10:FF:000001">
    <property type="entry name" value="Probable enoyl-CoA hydratase, mitochondrial"/>
    <property type="match status" value="1"/>
</dbReference>
<dbReference type="SUPFAM" id="SSF52096">
    <property type="entry name" value="ClpP/crotonase"/>
    <property type="match status" value="1"/>
</dbReference>
<dbReference type="PANTHER" id="PTHR11941">
    <property type="entry name" value="ENOYL-COA HYDRATASE-RELATED"/>
    <property type="match status" value="1"/>
</dbReference>
<dbReference type="InterPro" id="IPR029045">
    <property type="entry name" value="ClpP/crotonase-like_dom_sf"/>
</dbReference>
<dbReference type="GO" id="GO:0006635">
    <property type="term" value="P:fatty acid beta-oxidation"/>
    <property type="evidence" value="ECO:0007669"/>
    <property type="project" value="TreeGrafter"/>
</dbReference>
<name>A0A2T7G5X6_9RHOB</name>
<dbReference type="AlphaFoldDB" id="A0A2T7G5X6"/>
<dbReference type="PROSITE" id="PS00166">
    <property type="entry name" value="ENOYL_COA_HYDRATASE"/>
    <property type="match status" value="1"/>
</dbReference>
<dbReference type="OrthoDB" id="9807606at2"/>
<evidence type="ECO:0000313" key="4">
    <source>
        <dbReference type="EMBL" id="PVA09821.1"/>
    </source>
</evidence>
<evidence type="ECO:0000256" key="1">
    <source>
        <dbReference type="ARBA" id="ARBA00005254"/>
    </source>
</evidence>
<dbReference type="Gene3D" id="1.10.12.10">
    <property type="entry name" value="Lyase 2-enoyl-coa Hydratase, Chain A, domain 2"/>
    <property type="match status" value="1"/>
</dbReference>
<keyword evidence="2" id="KW-0456">Lyase</keyword>
<evidence type="ECO:0000256" key="2">
    <source>
        <dbReference type="ARBA" id="ARBA00023239"/>
    </source>
</evidence>
<dbReference type="InterPro" id="IPR001753">
    <property type="entry name" value="Enoyl-CoA_hydra/iso"/>
</dbReference>
<comment type="similarity">
    <text evidence="1 3">Belongs to the enoyl-CoA hydratase/isomerase family.</text>
</comment>
<keyword evidence="5" id="KW-1185">Reference proteome</keyword>
<dbReference type="EMBL" id="QCYH01000006">
    <property type="protein sequence ID" value="PVA09821.1"/>
    <property type="molecule type" value="Genomic_DNA"/>
</dbReference>
<dbReference type="InterPro" id="IPR014748">
    <property type="entry name" value="Enoyl-CoA_hydra_C"/>
</dbReference>
<reference evidence="4 5" key="1">
    <citation type="submission" date="2018-04" db="EMBL/GenBank/DDBJ databases">
        <title>Pelagivirga bohaiensis gen. nov., sp. nov., a bacterium isolated from the Bohai Sea.</title>
        <authorList>
            <person name="Ji X."/>
        </authorList>
    </citation>
    <scope>NUCLEOTIDE SEQUENCE [LARGE SCALE GENOMIC DNA]</scope>
    <source>
        <strain evidence="4 5">BH-SD19</strain>
    </source>
</reference>
<dbReference type="PANTHER" id="PTHR11941:SF54">
    <property type="entry name" value="ENOYL-COA HYDRATASE, MITOCHONDRIAL"/>
    <property type="match status" value="1"/>
</dbReference>
<gene>
    <name evidence="4" type="ORF">DC366_11930</name>
</gene>
<protein>
    <recommendedName>
        <fullName evidence="6">Enoyl-CoA hydratase</fullName>
    </recommendedName>
</protein>
<organism evidence="4 5">
    <name type="scientific">Pelagivirga sediminicola</name>
    <dbReference type="NCBI Taxonomy" id="2170575"/>
    <lineage>
        <taxon>Bacteria</taxon>
        <taxon>Pseudomonadati</taxon>
        <taxon>Pseudomonadota</taxon>
        <taxon>Alphaproteobacteria</taxon>
        <taxon>Rhodobacterales</taxon>
        <taxon>Paracoccaceae</taxon>
        <taxon>Pelagivirga</taxon>
    </lineage>
</organism>
<comment type="caution">
    <text evidence="4">The sequence shown here is derived from an EMBL/GenBank/DDBJ whole genome shotgun (WGS) entry which is preliminary data.</text>
</comment>
<evidence type="ECO:0000313" key="5">
    <source>
        <dbReference type="Proteomes" id="UP000244446"/>
    </source>
</evidence>